<keyword evidence="3" id="KW-1185">Reference proteome</keyword>
<reference evidence="2" key="1">
    <citation type="journal article" date="2020" name="Stud. Mycol.">
        <title>101 Dothideomycetes genomes: a test case for predicting lifestyles and emergence of pathogens.</title>
        <authorList>
            <person name="Haridas S."/>
            <person name="Albert R."/>
            <person name="Binder M."/>
            <person name="Bloem J."/>
            <person name="Labutti K."/>
            <person name="Salamov A."/>
            <person name="Andreopoulos B."/>
            <person name="Baker S."/>
            <person name="Barry K."/>
            <person name="Bills G."/>
            <person name="Bluhm B."/>
            <person name="Cannon C."/>
            <person name="Castanera R."/>
            <person name="Culley D."/>
            <person name="Daum C."/>
            <person name="Ezra D."/>
            <person name="Gonzalez J."/>
            <person name="Henrissat B."/>
            <person name="Kuo A."/>
            <person name="Liang C."/>
            <person name="Lipzen A."/>
            <person name="Lutzoni F."/>
            <person name="Magnuson J."/>
            <person name="Mondo S."/>
            <person name="Nolan M."/>
            <person name="Ohm R."/>
            <person name="Pangilinan J."/>
            <person name="Park H.-J."/>
            <person name="Ramirez L."/>
            <person name="Alfaro M."/>
            <person name="Sun H."/>
            <person name="Tritt A."/>
            <person name="Yoshinaga Y."/>
            <person name="Zwiers L.-H."/>
            <person name="Turgeon B."/>
            <person name="Goodwin S."/>
            <person name="Spatafora J."/>
            <person name="Crous P."/>
            <person name="Grigoriev I."/>
        </authorList>
    </citation>
    <scope>NUCLEOTIDE SEQUENCE</scope>
    <source>
        <strain evidence="2">CBS 627.86</strain>
    </source>
</reference>
<name>A0A6A5YZR5_9PLEO</name>
<accession>A0A6A5YZR5</accession>
<dbReference type="EMBL" id="ML977331">
    <property type="protein sequence ID" value="KAF2112366.1"/>
    <property type="molecule type" value="Genomic_DNA"/>
</dbReference>
<sequence>MKRKRSARVGARPLKRPNQSAIATTPDVDHPVLRRLYPEVLSLRHYLLSKLPGSSKNRRRKLSQLGTSDPSQEPAATTSTCNVDSDLGSLLDSTLVGVFPTNGGTSREDAARARNRDIQSFSQHLSNYSTGGTYKPGYFLQSEVGSFSSVFARIQLARRIKPCFIY</sequence>
<dbReference type="OrthoDB" id="289721at2759"/>
<protein>
    <submittedName>
        <fullName evidence="2">Uncharacterized protein</fullName>
    </submittedName>
</protein>
<feature type="region of interest" description="Disordered" evidence="1">
    <location>
        <begin position="54"/>
        <end position="80"/>
    </location>
</feature>
<gene>
    <name evidence="2" type="ORF">BDV96DRAFT_159612</name>
</gene>
<dbReference type="Proteomes" id="UP000799770">
    <property type="component" value="Unassembled WGS sequence"/>
</dbReference>
<dbReference type="AlphaFoldDB" id="A0A6A5YZR5"/>
<proteinExistence type="predicted"/>
<evidence type="ECO:0000313" key="2">
    <source>
        <dbReference type="EMBL" id="KAF2112366.1"/>
    </source>
</evidence>
<organism evidence="2 3">
    <name type="scientific">Lophiotrema nucula</name>
    <dbReference type="NCBI Taxonomy" id="690887"/>
    <lineage>
        <taxon>Eukaryota</taxon>
        <taxon>Fungi</taxon>
        <taxon>Dikarya</taxon>
        <taxon>Ascomycota</taxon>
        <taxon>Pezizomycotina</taxon>
        <taxon>Dothideomycetes</taxon>
        <taxon>Pleosporomycetidae</taxon>
        <taxon>Pleosporales</taxon>
        <taxon>Lophiotremataceae</taxon>
        <taxon>Lophiotrema</taxon>
    </lineage>
</organism>
<feature type="compositionally biased region" description="Polar residues" evidence="1">
    <location>
        <begin position="64"/>
        <end position="80"/>
    </location>
</feature>
<evidence type="ECO:0000256" key="1">
    <source>
        <dbReference type="SAM" id="MobiDB-lite"/>
    </source>
</evidence>
<evidence type="ECO:0000313" key="3">
    <source>
        <dbReference type="Proteomes" id="UP000799770"/>
    </source>
</evidence>
<feature type="region of interest" description="Disordered" evidence="1">
    <location>
        <begin position="1"/>
        <end position="26"/>
    </location>
</feature>